<organism evidence="3 4">
    <name type="scientific">Macrostomum lignano</name>
    <dbReference type="NCBI Taxonomy" id="282301"/>
    <lineage>
        <taxon>Eukaryota</taxon>
        <taxon>Metazoa</taxon>
        <taxon>Spiralia</taxon>
        <taxon>Lophotrochozoa</taxon>
        <taxon>Platyhelminthes</taxon>
        <taxon>Rhabditophora</taxon>
        <taxon>Macrostomorpha</taxon>
        <taxon>Macrostomida</taxon>
        <taxon>Macrostomidae</taxon>
        <taxon>Macrostomum</taxon>
    </lineage>
</organism>
<evidence type="ECO:0000259" key="2">
    <source>
        <dbReference type="PROSITE" id="PS50112"/>
    </source>
</evidence>
<proteinExistence type="predicted"/>
<evidence type="ECO:0000313" key="3">
    <source>
        <dbReference type="Proteomes" id="UP000095280"/>
    </source>
</evidence>
<protein>
    <submittedName>
        <fullName evidence="4">PAS domain-containing protein</fullName>
    </submittedName>
</protein>
<dbReference type="PROSITE" id="PS50112">
    <property type="entry name" value="PAS"/>
    <property type="match status" value="1"/>
</dbReference>
<sequence length="1060" mass="114591">ASAAIECRVGDSLDADVEGGAQQDQRAPHPSTCCSSESVSVQVSAFVQQDGLDYRLEQRRPGGPVGPRTAGLPSQNEGSPGKPRGASQVLASVWNQTAEVDELLTSREFGRLPVSASAKILQPRCQHNGLLRVDHQADTRRNGNQPVQLPWAPSTVERQQGEVVGVAKHAEPLLPLTSTPRVAAAEKSVVVGRKSSPQHPVKHQARTETAPAYLPEALRRMSQRSPIGRPVLSQQRCRITVRIQHGLQPRKQHPVEQLRCTGLKADASMVFKPSGARLLWNSDDVPPCPFVGRRLNRRARGSSLLATSAATQGMRSASMHLRRLRRQRQTVWQRGWRRVDDGGEELAQLVPNARRGVSPARFSGLRRFRPVRALMADQATRPLASGPAQRQPEWRHRQPLVGAAVDSCQSCLCLAHLPSLPESGGRGSSCPDALPTVERCRLHHRIDCLLPRGSDCSAHFRILRNFHACRRQRGVKGASKATLARIGGSERAVVAPRWPLRRNGRADREARGRRAVLVSGCVPATRVLRRLRCKAAHEGLRTVIRPQCLRKRVLADTMSCLSRKSSQCLVLLFRVASRTATSRPTQDCVQVSEGDRSGMSDYALRLGGSGHSVSASGSAASASLAGESDLSDAMLSGGGGDSKRRQSKSKREKKRRTSGNKRNDKAKILKDALQFLRLHADETSFSTGDLDETVKPRFSPIRNCWAYIFAVDTPASIRSVSEEVSACLGHEPQALVGESFYSLVHPSERDQVATWCLKRSQSPDQSQIRDPLRPGAGPRPAAAAPAPEYCAVELVGFLRCQPATGPAIGAVVRRYAGNCQPPAELSLPAGPTFQPVPPADLETFFLPAFSSGRLKRDEPRRLGPCLPSRFGPGGDWLWLSMSATPTMPHVYGSADAPRLPADDAATGSAVAAAARFRCALRPHGAACPRLSAVPTELRREGGSIGTNDEPAKSNGPNNAASLRPAAAGSWQHVGLVRRASRSAPQQGGASTPSCARPLAASCQAAVRRNQEELEDVIRKLADLSAAATTPWRRLRPPRPAAHSATNDGADRMLLPRVTDC</sequence>
<evidence type="ECO:0000313" key="4">
    <source>
        <dbReference type="WBParaSite" id="maker-unitig_35147-snap-gene-0.2-mRNA-1"/>
    </source>
</evidence>
<dbReference type="SUPFAM" id="SSF55785">
    <property type="entry name" value="PYP-like sensor domain (PAS domain)"/>
    <property type="match status" value="1"/>
</dbReference>
<keyword evidence="3" id="KW-1185">Reference proteome</keyword>
<dbReference type="Gene3D" id="3.30.450.20">
    <property type="entry name" value="PAS domain"/>
    <property type="match status" value="1"/>
</dbReference>
<feature type="region of interest" description="Disordered" evidence="1">
    <location>
        <begin position="630"/>
        <end position="664"/>
    </location>
</feature>
<accession>A0A1I8FID3</accession>
<dbReference type="InterPro" id="IPR035965">
    <property type="entry name" value="PAS-like_dom_sf"/>
</dbReference>
<feature type="region of interest" description="Disordered" evidence="1">
    <location>
        <begin position="760"/>
        <end position="780"/>
    </location>
</feature>
<dbReference type="WBParaSite" id="maker-unitig_35147-snap-gene-0.2-mRNA-1">
    <property type="protein sequence ID" value="maker-unitig_35147-snap-gene-0.2-mRNA-1"/>
    <property type="gene ID" value="maker-unitig_35147-snap-gene-0.2"/>
</dbReference>
<feature type="region of interest" description="Disordered" evidence="1">
    <location>
        <begin position="938"/>
        <end position="966"/>
    </location>
</feature>
<feature type="domain" description="PAS" evidence="2">
    <location>
        <begin position="708"/>
        <end position="752"/>
    </location>
</feature>
<name>A0A1I8FID3_9PLAT</name>
<dbReference type="Proteomes" id="UP000095280">
    <property type="component" value="Unplaced"/>
</dbReference>
<dbReference type="AlphaFoldDB" id="A0A1I8FID3"/>
<dbReference type="InterPro" id="IPR000014">
    <property type="entry name" value="PAS"/>
</dbReference>
<feature type="compositionally biased region" description="Basic residues" evidence="1">
    <location>
        <begin position="645"/>
        <end position="659"/>
    </location>
</feature>
<feature type="region of interest" description="Disordered" evidence="1">
    <location>
        <begin position="1"/>
        <end position="35"/>
    </location>
</feature>
<reference evidence="4" key="1">
    <citation type="submission" date="2016-11" db="UniProtKB">
        <authorList>
            <consortium name="WormBaseParasite"/>
        </authorList>
    </citation>
    <scope>IDENTIFICATION</scope>
</reference>
<feature type="region of interest" description="Disordered" evidence="1">
    <location>
        <begin position="57"/>
        <end position="86"/>
    </location>
</feature>
<evidence type="ECO:0000256" key="1">
    <source>
        <dbReference type="SAM" id="MobiDB-lite"/>
    </source>
</evidence>